<proteinExistence type="predicted"/>
<evidence type="ECO:0000256" key="1">
    <source>
        <dbReference type="SAM" id="MobiDB-lite"/>
    </source>
</evidence>
<feature type="region of interest" description="Disordered" evidence="1">
    <location>
        <begin position="1"/>
        <end position="29"/>
    </location>
</feature>
<dbReference type="AlphaFoldDB" id="A0A4Y2GFQ6"/>
<reference evidence="2 3" key="1">
    <citation type="journal article" date="2019" name="Sci. Rep.">
        <title>Orb-weaving spider Araneus ventricosus genome elucidates the spidroin gene catalogue.</title>
        <authorList>
            <person name="Kono N."/>
            <person name="Nakamura H."/>
            <person name="Ohtoshi R."/>
            <person name="Moran D.A.P."/>
            <person name="Shinohara A."/>
            <person name="Yoshida Y."/>
            <person name="Fujiwara M."/>
            <person name="Mori M."/>
            <person name="Tomita M."/>
            <person name="Arakawa K."/>
        </authorList>
    </citation>
    <scope>NUCLEOTIDE SEQUENCE [LARGE SCALE GENOMIC DNA]</scope>
</reference>
<dbReference type="EMBL" id="BGPR01001312">
    <property type="protein sequence ID" value="GBM50854.1"/>
    <property type="molecule type" value="Genomic_DNA"/>
</dbReference>
<accession>A0A4Y2GFQ6</accession>
<sequence>MLGYGAINLGHGHDDSDGSPHGPSSVQSLRETKIRWEPALILSLLPGSVSLRSRDGPGGAGFLQPTGSVLGVFSFPAAVCS</sequence>
<protein>
    <submittedName>
        <fullName evidence="2">Uncharacterized protein</fullName>
    </submittedName>
</protein>
<evidence type="ECO:0000313" key="2">
    <source>
        <dbReference type="EMBL" id="GBM50854.1"/>
    </source>
</evidence>
<comment type="caution">
    <text evidence="2">The sequence shown here is derived from an EMBL/GenBank/DDBJ whole genome shotgun (WGS) entry which is preliminary data.</text>
</comment>
<dbReference type="Proteomes" id="UP000499080">
    <property type="component" value="Unassembled WGS sequence"/>
</dbReference>
<keyword evidence="3" id="KW-1185">Reference proteome</keyword>
<name>A0A4Y2GFQ6_ARAVE</name>
<gene>
    <name evidence="2" type="ORF">AVEN_140955_1</name>
</gene>
<evidence type="ECO:0000313" key="3">
    <source>
        <dbReference type="Proteomes" id="UP000499080"/>
    </source>
</evidence>
<organism evidence="2 3">
    <name type="scientific">Araneus ventricosus</name>
    <name type="common">Orbweaver spider</name>
    <name type="synonym">Epeira ventricosa</name>
    <dbReference type="NCBI Taxonomy" id="182803"/>
    <lineage>
        <taxon>Eukaryota</taxon>
        <taxon>Metazoa</taxon>
        <taxon>Ecdysozoa</taxon>
        <taxon>Arthropoda</taxon>
        <taxon>Chelicerata</taxon>
        <taxon>Arachnida</taxon>
        <taxon>Araneae</taxon>
        <taxon>Araneomorphae</taxon>
        <taxon>Entelegynae</taxon>
        <taxon>Araneoidea</taxon>
        <taxon>Araneidae</taxon>
        <taxon>Araneus</taxon>
    </lineage>
</organism>